<dbReference type="EMBL" id="BAAARK010000007">
    <property type="protein sequence ID" value="GAA2659209.1"/>
    <property type="molecule type" value="Genomic_DNA"/>
</dbReference>
<comment type="caution">
    <text evidence="2">The sequence shown here is derived from an EMBL/GenBank/DDBJ whole genome shotgun (WGS) entry which is preliminary data.</text>
</comment>
<dbReference type="Proteomes" id="UP001500994">
    <property type="component" value="Unassembled WGS sequence"/>
</dbReference>
<evidence type="ECO:0000313" key="2">
    <source>
        <dbReference type="EMBL" id="GAA2659209.1"/>
    </source>
</evidence>
<evidence type="ECO:0000256" key="1">
    <source>
        <dbReference type="SAM" id="SignalP"/>
    </source>
</evidence>
<sequence>MSKRAYLTGALGGAVLATAAFFAVPAAHAGSQPEPIVVKGNLIEKRVRVPSEISVATCPAGTRVVGGGYTAASKPVSGGSVPLNVLVNAPTDDGTGWQIQAAFADKQQAYALCATPAG</sequence>
<feature type="signal peptide" evidence="1">
    <location>
        <begin position="1"/>
        <end position="29"/>
    </location>
</feature>
<evidence type="ECO:0000313" key="3">
    <source>
        <dbReference type="Proteomes" id="UP001500994"/>
    </source>
</evidence>
<keyword evidence="1" id="KW-0732">Signal</keyword>
<feature type="chain" id="PRO_5047280377" description="Secreted protein" evidence="1">
    <location>
        <begin position="30"/>
        <end position="118"/>
    </location>
</feature>
<reference evidence="3" key="1">
    <citation type="journal article" date="2019" name="Int. J. Syst. Evol. Microbiol.">
        <title>The Global Catalogue of Microorganisms (GCM) 10K type strain sequencing project: providing services to taxonomists for standard genome sequencing and annotation.</title>
        <authorList>
            <consortium name="The Broad Institute Genomics Platform"/>
            <consortium name="The Broad Institute Genome Sequencing Center for Infectious Disease"/>
            <person name="Wu L."/>
            <person name="Ma J."/>
        </authorList>
    </citation>
    <scope>NUCLEOTIDE SEQUENCE [LARGE SCALE GENOMIC DNA]</scope>
    <source>
        <strain evidence="3">JCM 16374</strain>
    </source>
</reference>
<name>A0ABP6E868_9ACTN</name>
<keyword evidence="3" id="KW-1185">Reference proteome</keyword>
<accession>A0ABP6E868</accession>
<organism evidence="2 3">
    <name type="scientific">Streptomyces lunalinharesii</name>
    <dbReference type="NCBI Taxonomy" id="333384"/>
    <lineage>
        <taxon>Bacteria</taxon>
        <taxon>Bacillati</taxon>
        <taxon>Actinomycetota</taxon>
        <taxon>Actinomycetes</taxon>
        <taxon>Kitasatosporales</taxon>
        <taxon>Streptomycetaceae</taxon>
        <taxon>Streptomyces</taxon>
    </lineage>
</organism>
<evidence type="ECO:0008006" key="4">
    <source>
        <dbReference type="Google" id="ProtNLM"/>
    </source>
</evidence>
<gene>
    <name evidence="2" type="ORF">GCM10009864_27540</name>
</gene>
<dbReference type="RefSeq" id="WP_344575422.1">
    <property type="nucleotide sequence ID" value="NZ_BAAARK010000007.1"/>
</dbReference>
<protein>
    <recommendedName>
        <fullName evidence="4">Secreted protein</fullName>
    </recommendedName>
</protein>
<proteinExistence type="predicted"/>